<dbReference type="PANTHER" id="PTHR21301">
    <property type="entry name" value="REVERSE TRANSCRIPTASE"/>
    <property type="match status" value="1"/>
</dbReference>
<name>A0AA85JG91_TRIRE</name>
<dbReference type="Proteomes" id="UP000050795">
    <property type="component" value="Unassembled WGS sequence"/>
</dbReference>
<keyword evidence="2" id="KW-1185">Reference proteome</keyword>
<dbReference type="WBParaSite" id="TREG1_33760.1">
    <property type="protein sequence ID" value="TREG1_33760.1"/>
    <property type="gene ID" value="TREG1_33760"/>
</dbReference>
<dbReference type="PANTHER" id="PTHR21301:SF10">
    <property type="entry name" value="REVERSE TRANSCRIPTASE DOMAIN-CONTAINING PROTEIN"/>
    <property type="match status" value="1"/>
</dbReference>
<dbReference type="InterPro" id="IPR000477">
    <property type="entry name" value="RT_dom"/>
</dbReference>
<dbReference type="PROSITE" id="PS50878">
    <property type="entry name" value="RT_POL"/>
    <property type="match status" value="1"/>
</dbReference>
<sequence>MVDIAHQFLNNNPKEKSILNSQHFKALKELRENSNIIITKPDKGSGVVIMNKSDYKSKMMSILDDKSKFSRDPSSEDIQLLQGTVTANLLKLHGLNAISKDKLDSLKPSDCKFPHMYGLPKIHKPNNPLRPILSMCKSPTHKLAKWLVELLTPVKTQFCKYVLKDTFELVDVLDDSNINIMNKNMYSFDVNSLFTNVPLIKTVDILCDYISTNNFFIPFPISYLKDLLLLCTNNVRFTFEGDCFRQVDGVAMGSPLGPLLADIYMSYIENLSEDLIENVPLYRRYVDDIVVISDKPCSATSILNRMNEVQNSISLTSVEEEDNCLSFLDILLSRRLDGSIKRSIYRKPTWTGQYLNYHSFCPIRYKRGLVRCLFSRIRRICTEDTLDEEERILTQTLVDNNYPEKFIRRYKVVRTPRPTLQLAPKKDVYIKLPYMGHQSSLITRQRLNAAVKKTFYAANIIILENVKPLYLSKPFEHAKNDVTSHCIYQFECTCGHTYIGRTHRSLQVRASEHIPKWLQKQMESSEPINGENRRPSSSIAKHIIETGHKIDVDRSFKPIYKTCLGRILKFVEALAIRKFKPPLCVQKQFVITLNLPW</sequence>
<evidence type="ECO:0000313" key="3">
    <source>
        <dbReference type="WBParaSite" id="TREG1_33760.1"/>
    </source>
</evidence>
<evidence type="ECO:0000259" key="1">
    <source>
        <dbReference type="PROSITE" id="PS50878"/>
    </source>
</evidence>
<feature type="domain" description="Reverse transcriptase" evidence="1">
    <location>
        <begin position="100"/>
        <end position="355"/>
    </location>
</feature>
<accession>A0AA85JG91</accession>
<dbReference type="AlphaFoldDB" id="A0AA85JG91"/>
<dbReference type="Pfam" id="PF00078">
    <property type="entry name" value="RVT_1"/>
    <property type="match status" value="1"/>
</dbReference>
<dbReference type="Pfam" id="PF26215">
    <property type="entry name" value="HTH_animal"/>
    <property type="match status" value="1"/>
</dbReference>
<reference evidence="3" key="2">
    <citation type="submission" date="2023-11" db="UniProtKB">
        <authorList>
            <consortium name="WormBaseParasite"/>
        </authorList>
    </citation>
    <scope>IDENTIFICATION</scope>
</reference>
<dbReference type="InterPro" id="IPR058912">
    <property type="entry name" value="HTH_animal"/>
</dbReference>
<organism evidence="2 3">
    <name type="scientific">Trichobilharzia regenti</name>
    <name type="common">Nasal bird schistosome</name>
    <dbReference type="NCBI Taxonomy" id="157069"/>
    <lineage>
        <taxon>Eukaryota</taxon>
        <taxon>Metazoa</taxon>
        <taxon>Spiralia</taxon>
        <taxon>Lophotrochozoa</taxon>
        <taxon>Platyhelminthes</taxon>
        <taxon>Trematoda</taxon>
        <taxon>Digenea</taxon>
        <taxon>Strigeidida</taxon>
        <taxon>Schistosomatoidea</taxon>
        <taxon>Schistosomatidae</taxon>
        <taxon>Trichobilharzia</taxon>
    </lineage>
</organism>
<reference evidence="2" key="1">
    <citation type="submission" date="2022-06" db="EMBL/GenBank/DDBJ databases">
        <authorList>
            <person name="Berger JAMES D."/>
            <person name="Berger JAMES D."/>
        </authorList>
    </citation>
    <scope>NUCLEOTIDE SEQUENCE [LARGE SCALE GENOMIC DNA]</scope>
</reference>
<proteinExistence type="predicted"/>
<protein>
    <recommendedName>
        <fullName evidence="1">Reverse transcriptase domain-containing protein</fullName>
    </recommendedName>
</protein>
<evidence type="ECO:0000313" key="2">
    <source>
        <dbReference type="Proteomes" id="UP000050795"/>
    </source>
</evidence>